<dbReference type="EMBL" id="JAYMGO010000005">
    <property type="protein sequence ID" value="KAL1274398.1"/>
    <property type="molecule type" value="Genomic_DNA"/>
</dbReference>
<feature type="region of interest" description="Disordered" evidence="2">
    <location>
        <begin position="293"/>
        <end position="316"/>
    </location>
</feature>
<feature type="region of interest" description="Disordered" evidence="2">
    <location>
        <begin position="170"/>
        <end position="199"/>
    </location>
</feature>
<evidence type="ECO:0000313" key="3">
    <source>
        <dbReference type="EMBL" id="KAL1274398.1"/>
    </source>
</evidence>
<feature type="coiled-coil region" evidence="1">
    <location>
        <begin position="240"/>
        <end position="274"/>
    </location>
</feature>
<name>A0ABR3NBR5_9TELE</name>
<evidence type="ECO:0000313" key="4">
    <source>
        <dbReference type="Proteomes" id="UP001558613"/>
    </source>
</evidence>
<evidence type="ECO:0000256" key="2">
    <source>
        <dbReference type="SAM" id="MobiDB-lite"/>
    </source>
</evidence>
<dbReference type="SUPFAM" id="SSF52266">
    <property type="entry name" value="SGNH hydrolase"/>
    <property type="match status" value="1"/>
</dbReference>
<feature type="region of interest" description="Disordered" evidence="2">
    <location>
        <begin position="1"/>
        <end position="28"/>
    </location>
</feature>
<protein>
    <submittedName>
        <fullName evidence="3">Uncharacterized protein</fullName>
    </submittedName>
</protein>
<feature type="compositionally biased region" description="Polar residues" evidence="2">
    <location>
        <begin position="298"/>
        <end position="316"/>
    </location>
</feature>
<comment type="caution">
    <text evidence="3">The sequence shown here is derived from an EMBL/GenBank/DDBJ whole genome shotgun (WGS) entry which is preliminary data.</text>
</comment>
<keyword evidence="1" id="KW-0175">Coiled coil</keyword>
<accession>A0ABR3NBR5</accession>
<proteinExistence type="predicted"/>
<feature type="compositionally biased region" description="Polar residues" evidence="2">
    <location>
        <begin position="170"/>
        <end position="181"/>
    </location>
</feature>
<dbReference type="Proteomes" id="UP001558613">
    <property type="component" value="Unassembled WGS sequence"/>
</dbReference>
<evidence type="ECO:0000256" key="1">
    <source>
        <dbReference type="SAM" id="Coils"/>
    </source>
</evidence>
<gene>
    <name evidence="3" type="ORF">QQF64_027212</name>
</gene>
<sequence length="550" mass="62789">MATIHSDIPQCSNSNEPEEISQSEEKIQSPHCHMQMSAPLCTDCVPIQYPSDVTTDSARKIYKQKLLKDNPETLFADLFKTGELCNLIFFTDHRNIWHKAIINHYPSVKKEGICNGWKVKIREPCDPDNTVIMVNIYKNGTVMAQGNLKTFQTDYSAIIKREKALLSECLSSEQNTQSSSPDLKPTSAENPAQDHSPPLLKSIPLLQEHFTRLEMVQLRETILEQEQPTRAHHTELQQNSDHITQRLSALTKQVKSLQTEKESHQKELATLRFQLQDREHLTLEMRQQLIEEREQQRNTCHNQPTPGETQPRQLAVTTVPPVKCPSTTEKARHNFPNSKIILSTLLQRKDFHPNTINKINANISRHCALVPNVYLAHHPDLDTDCLYDHVHLYKNLVHILAKRLKDLILNRASMPRQEPHRQRLLYKSPTAPPQLIPPESGRQSYAQAVSGGVSSANAELHSIQHMLRFFPEIWNQGLISSIYKNGDKLDPNNYRGICVNSNLGKVFCGILNTRLLGFLMKHNALNKCQIGFIPKCCTSDHIFTLQTLKH</sequence>
<organism evidence="3 4">
    <name type="scientific">Cirrhinus molitorella</name>
    <name type="common">mud carp</name>
    <dbReference type="NCBI Taxonomy" id="172907"/>
    <lineage>
        <taxon>Eukaryota</taxon>
        <taxon>Metazoa</taxon>
        <taxon>Chordata</taxon>
        <taxon>Craniata</taxon>
        <taxon>Vertebrata</taxon>
        <taxon>Euteleostomi</taxon>
        <taxon>Actinopterygii</taxon>
        <taxon>Neopterygii</taxon>
        <taxon>Teleostei</taxon>
        <taxon>Ostariophysi</taxon>
        <taxon>Cypriniformes</taxon>
        <taxon>Cyprinidae</taxon>
        <taxon>Labeoninae</taxon>
        <taxon>Labeonini</taxon>
        <taxon>Cirrhinus</taxon>
    </lineage>
</organism>
<reference evidence="3 4" key="1">
    <citation type="submission" date="2023-09" db="EMBL/GenBank/DDBJ databases">
        <authorList>
            <person name="Wang M."/>
        </authorList>
    </citation>
    <scope>NUCLEOTIDE SEQUENCE [LARGE SCALE GENOMIC DNA]</scope>
    <source>
        <strain evidence="3">GT-2023</strain>
        <tissue evidence="3">Liver</tissue>
    </source>
</reference>
<keyword evidence="4" id="KW-1185">Reference proteome</keyword>